<evidence type="ECO:0000313" key="4">
    <source>
        <dbReference type="Proteomes" id="UP001642260"/>
    </source>
</evidence>
<evidence type="ECO:0000313" key="3">
    <source>
        <dbReference type="EMBL" id="CAH8352905.1"/>
    </source>
</evidence>
<feature type="chain" id="PRO_5044807251" evidence="2">
    <location>
        <begin position="20"/>
        <end position="350"/>
    </location>
</feature>
<dbReference type="AlphaFoldDB" id="A0ABC8K5D7"/>
<reference evidence="3 4" key="1">
    <citation type="submission" date="2022-03" db="EMBL/GenBank/DDBJ databases">
        <authorList>
            <person name="Macdonald S."/>
            <person name="Ahmed S."/>
            <person name="Newling K."/>
        </authorList>
    </citation>
    <scope>NUCLEOTIDE SEQUENCE [LARGE SCALE GENOMIC DNA]</scope>
</reference>
<organism evidence="3 4">
    <name type="scientific">Eruca vesicaria subsp. sativa</name>
    <name type="common">Garden rocket</name>
    <name type="synonym">Eruca sativa</name>
    <dbReference type="NCBI Taxonomy" id="29727"/>
    <lineage>
        <taxon>Eukaryota</taxon>
        <taxon>Viridiplantae</taxon>
        <taxon>Streptophyta</taxon>
        <taxon>Embryophyta</taxon>
        <taxon>Tracheophyta</taxon>
        <taxon>Spermatophyta</taxon>
        <taxon>Magnoliopsida</taxon>
        <taxon>eudicotyledons</taxon>
        <taxon>Gunneridae</taxon>
        <taxon>Pentapetalae</taxon>
        <taxon>rosids</taxon>
        <taxon>malvids</taxon>
        <taxon>Brassicales</taxon>
        <taxon>Brassicaceae</taxon>
        <taxon>Brassiceae</taxon>
        <taxon>Eruca</taxon>
    </lineage>
</organism>
<feature type="coiled-coil region" evidence="1">
    <location>
        <begin position="33"/>
        <end position="60"/>
    </location>
</feature>
<dbReference type="EMBL" id="CAKOAT010177377">
    <property type="protein sequence ID" value="CAH8352905.1"/>
    <property type="molecule type" value="Genomic_DNA"/>
</dbReference>
<keyword evidence="4" id="KW-1185">Reference proteome</keyword>
<keyword evidence="1" id="KW-0175">Coiled coil</keyword>
<feature type="signal peptide" evidence="2">
    <location>
        <begin position="1"/>
        <end position="19"/>
    </location>
</feature>
<dbReference type="Gene3D" id="3.80.10.10">
    <property type="entry name" value="Ribonuclease Inhibitor"/>
    <property type="match status" value="1"/>
</dbReference>
<accession>A0ABC8K5D7</accession>
<dbReference type="SMART" id="SM00367">
    <property type="entry name" value="LRR_CC"/>
    <property type="match status" value="4"/>
</dbReference>
<dbReference type="Proteomes" id="UP001642260">
    <property type="component" value="Unassembled WGS sequence"/>
</dbReference>
<dbReference type="InterPro" id="IPR036047">
    <property type="entry name" value="F-box-like_dom_sf"/>
</dbReference>
<gene>
    <name evidence="3" type="ORF">ERUC_LOCUS18808</name>
</gene>
<name>A0ABC8K5D7_ERUVS</name>
<dbReference type="SUPFAM" id="SSF52047">
    <property type="entry name" value="RNI-like"/>
    <property type="match status" value="1"/>
</dbReference>
<keyword evidence="2" id="KW-0732">Signal</keyword>
<dbReference type="SUPFAM" id="SSF81383">
    <property type="entry name" value="F-box domain"/>
    <property type="match status" value="1"/>
</dbReference>
<dbReference type="PANTHER" id="PTHR38926:SF5">
    <property type="entry name" value="F-BOX AND LEUCINE-RICH REPEAT PROTEIN 6"/>
    <property type="match status" value="1"/>
</dbReference>
<comment type="caution">
    <text evidence="3">The sequence shown here is derived from an EMBL/GenBank/DDBJ whole genome shotgun (WGS) entry which is preliminary data.</text>
</comment>
<dbReference type="InterPro" id="IPR032675">
    <property type="entry name" value="LRR_dom_sf"/>
</dbReference>
<evidence type="ECO:0000256" key="1">
    <source>
        <dbReference type="SAM" id="Coils"/>
    </source>
</evidence>
<dbReference type="InterPro" id="IPR006553">
    <property type="entry name" value="Leu-rich_rpt_Cys-con_subtyp"/>
</dbReference>
<evidence type="ECO:0000256" key="2">
    <source>
        <dbReference type="SAM" id="SignalP"/>
    </source>
</evidence>
<dbReference type="PANTHER" id="PTHR38926">
    <property type="entry name" value="F-BOX DOMAIN CONTAINING PROTEIN, EXPRESSED"/>
    <property type="match status" value="1"/>
</dbReference>
<protein>
    <submittedName>
        <fullName evidence="3">Uncharacterized protein</fullName>
    </submittedName>
</protein>
<proteinExistence type="predicted"/>
<dbReference type="Gene3D" id="1.20.1280.50">
    <property type="match status" value="1"/>
</dbReference>
<sequence>MSGVTLILIIFPNVAKVSSVSPQLVNGHIYDPVKELVSIVDNIESLFKNLNQEALNLMEVNDGGRMERLSPNWAEMTRECLLDIFSRLSQEERWMGPMLVCKTWMNTCHEPSLNTIFDLETRFQSFPESINWWTPEFEDKVDAFLRSVVDLSEGGLTEIRVRHCTDRSLSYAAERCPKLEVLWIKSCPNVTDESMTKIATNCPNLRELDVSYSYCISHESLSTLGRHCPNLEILKRNLFPRQGPNVHTIVAPVDYILAFPRYGNVEAHIIARHMPRLKHLELQNCTMAVKGLTSICKGCSDLEYMDLSGCLALTNSDITRLTWSLKSLMQIKKPDFNRPVDILRLPRNDN</sequence>